<evidence type="ECO:0000313" key="4">
    <source>
        <dbReference type="Proteomes" id="UP000278143"/>
    </source>
</evidence>
<sequence>MTKRRRVAHAGAEKPAGPSGDQQKPANTCQVCMEAEAKYKCPTCYLPFNGARAPYATTHRCHVLLFSCSVVCSRKHKDTSTSIQRQLQHSRLKATIQRILRCPRIAEQDAVLDELLASDADFRAFARELLTTVGYEDADANRALQMTQALQRQRIQAALQQAATAQSDEE</sequence>
<dbReference type="Gene3D" id="3.30.60.190">
    <property type="match status" value="1"/>
</dbReference>
<reference evidence="4" key="1">
    <citation type="journal article" date="2018" name="Nat. Microbiol.">
        <title>Leveraging single-cell genomics to expand the fungal tree of life.</title>
        <authorList>
            <person name="Ahrendt S.R."/>
            <person name="Quandt C.A."/>
            <person name="Ciobanu D."/>
            <person name="Clum A."/>
            <person name="Salamov A."/>
            <person name="Andreopoulos B."/>
            <person name="Cheng J.F."/>
            <person name="Woyke T."/>
            <person name="Pelin A."/>
            <person name="Henrissat B."/>
            <person name="Reynolds N.K."/>
            <person name="Benny G.L."/>
            <person name="Smith M.E."/>
            <person name="James T.Y."/>
            <person name="Grigoriev I.V."/>
        </authorList>
    </citation>
    <scope>NUCLEOTIDE SEQUENCE [LARGE SCALE GENOMIC DNA]</scope>
    <source>
        <strain evidence="4">Benny S71-1</strain>
    </source>
</reference>
<dbReference type="Proteomes" id="UP000278143">
    <property type="component" value="Unassembled WGS sequence"/>
</dbReference>
<dbReference type="CDD" id="cd23024">
    <property type="entry name" value="zf-HIT_ZNHIT2-3"/>
    <property type="match status" value="1"/>
</dbReference>
<proteinExistence type="predicted"/>
<gene>
    <name evidence="3" type="ORF">SYNPS1DRAFT_27643</name>
</gene>
<feature type="region of interest" description="Disordered" evidence="1">
    <location>
        <begin position="1"/>
        <end position="25"/>
    </location>
</feature>
<dbReference type="OrthoDB" id="5599890at2759"/>
<name>A0A4P9Z2T5_9FUNG</name>
<keyword evidence="4" id="KW-1185">Reference proteome</keyword>
<organism evidence="3 4">
    <name type="scientific">Syncephalis pseudoplumigaleata</name>
    <dbReference type="NCBI Taxonomy" id="1712513"/>
    <lineage>
        <taxon>Eukaryota</taxon>
        <taxon>Fungi</taxon>
        <taxon>Fungi incertae sedis</taxon>
        <taxon>Zoopagomycota</taxon>
        <taxon>Zoopagomycotina</taxon>
        <taxon>Zoopagomycetes</taxon>
        <taxon>Zoopagales</taxon>
        <taxon>Piptocephalidaceae</taxon>
        <taxon>Syncephalis</taxon>
    </lineage>
</organism>
<dbReference type="EMBL" id="KZ989360">
    <property type="protein sequence ID" value="RKP26678.1"/>
    <property type="molecule type" value="Genomic_DNA"/>
</dbReference>
<evidence type="ECO:0000313" key="3">
    <source>
        <dbReference type="EMBL" id="RKP26678.1"/>
    </source>
</evidence>
<accession>A0A4P9Z2T5</accession>
<protein>
    <recommendedName>
        <fullName evidence="2">HIT-type domain-containing protein</fullName>
    </recommendedName>
</protein>
<feature type="domain" description="HIT-type" evidence="2">
    <location>
        <begin position="26"/>
        <end position="47"/>
    </location>
</feature>
<dbReference type="InterPro" id="IPR007529">
    <property type="entry name" value="Znf_HIT"/>
</dbReference>
<evidence type="ECO:0000256" key="1">
    <source>
        <dbReference type="SAM" id="MobiDB-lite"/>
    </source>
</evidence>
<evidence type="ECO:0000259" key="2">
    <source>
        <dbReference type="Pfam" id="PF04438"/>
    </source>
</evidence>
<dbReference type="AlphaFoldDB" id="A0A4P9Z2T5"/>
<dbReference type="Pfam" id="PF04438">
    <property type="entry name" value="zf-HIT"/>
    <property type="match status" value="1"/>
</dbReference>